<dbReference type="EMBL" id="JAYMYQ010000005">
    <property type="protein sequence ID" value="KAK7329450.1"/>
    <property type="molecule type" value="Genomic_DNA"/>
</dbReference>
<keyword evidence="1" id="KW-0812">Transmembrane</keyword>
<proteinExistence type="predicted"/>
<name>A0AAN9Q938_CANGL</name>
<keyword evidence="1" id="KW-1133">Transmembrane helix</keyword>
<evidence type="ECO:0000313" key="2">
    <source>
        <dbReference type="EMBL" id="KAK7329450.1"/>
    </source>
</evidence>
<protein>
    <submittedName>
        <fullName evidence="2">Uncharacterized protein</fullName>
    </submittedName>
</protein>
<dbReference type="PANTHER" id="PTHR33306">
    <property type="entry name" value="EXPRESSED PROTEIN-RELATED-RELATED"/>
    <property type="match status" value="1"/>
</dbReference>
<feature type="transmembrane region" description="Helical" evidence="1">
    <location>
        <begin position="14"/>
        <end position="34"/>
    </location>
</feature>
<comment type="caution">
    <text evidence="2">The sequence shown here is derived from an EMBL/GenBank/DDBJ whole genome shotgun (WGS) entry which is preliminary data.</text>
</comment>
<dbReference type="Proteomes" id="UP001367508">
    <property type="component" value="Unassembled WGS sequence"/>
</dbReference>
<feature type="transmembrane region" description="Helical" evidence="1">
    <location>
        <begin position="85"/>
        <end position="104"/>
    </location>
</feature>
<dbReference type="AlphaFoldDB" id="A0AAN9Q938"/>
<keyword evidence="1" id="KW-0472">Membrane</keyword>
<keyword evidence="3" id="KW-1185">Reference proteome</keyword>
<reference evidence="2 3" key="1">
    <citation type="submission" date="2024-01" db="EMBL/GenBank/DDBJ databases">
        <title>The genomes of 5 underutilized Papilionoideae crops provide insights into root nodulation and disease resistanc.</title>
        <authorList>
            <person name="Jiang F."/>
        </authorList>
    </citation>
    <scope>NUCLEOTIDE SEQUENCE [LARGE SCALE GENOMIC DNA]</scope>
    <source>
        <strain evidence="2">LVBAO_FW01</strain>
        <tissue evidence="2">Leaves</tissue>
    </source>
</reference>
<organism evidence="2 3">
    <name type="scientific">Canavalia gladiata</name>
    <name type="common">Sword bean</name>
    <name type="synonym">Dolichos gladiatus</name>
    <dbReference type="NCBI Taxonomy" id="3824"/>
    <lineage>
        <taxon>Eukaryota</taxon>
        <taxon>Viridiplantae</taxon>
        <taxon>Streptophyta</taxon>
        <taxon>Embryophyta</taxon>
        <taxon>Tracheophyta</taxon>
        <taxon>Spermatophyta</taxon>
        <taxon>Magnoliopsida</taxon>
        <taxon>eudicotyledons</taxon>
        <taxon>Gunneridae</taxon>
        <taxon>Pentapetalae</taxon>
        <taxon>rosids</taxon>
        <taxon>fabids</taxon>
        <taxon>Fabales</taxon>
        <taxon>Fabaceae</taxon>
        <taxon>Papilionoideae</taxon>
        <taxon>50 kb inversion clade</taxon>
        <taxon>NPAAA clade</taxon>
        <taxon>indigoferoid/millettioid clade</taxon>
        <taxon>Phaseoleae</taxon>
        <taxon>Canavalia</taxon>
    </lineage>
</organism>
<dbReference type="PANTHER" id="PTHR33306:SF1">
    <property type="entry name" value="EXPRESSED PROTEIN"/>
    <property type="match status" value="1"/>
</dbReference>
<gene>
    <name evidence="2" type="ORF">VNO77_23619</name>
</gene>
<sequence>MIGERHQQQEGGDAPHGILVAIVVSIVVVGPFLVGETLTETISEFLSPMGLLLLPILLLLTVHFISSHQDSFIFSTGEPNTIHRLSGSPLGVALFLILILFLLYNRISIFHHYDSAH</sequence>
<evidence type="ECO:0000256" key="1">
    <source>
        <dbReference type="SAM" id="Phobius"/>
    </source>
</evidence>
<feature type="transmembrane region" description="Helical" evidence="1">
    <location>
        <begin position="46"/>
        <end position="65"/>
    </location>
</feature>
<evidence type="ECO:0000313" key="3">
    <source>
        <dbReference type="Proteomes" id="UP001367508"/>
    </source>
</evidence>
<accession>A0AAN9Q938</accession>